<dbReference type="GO" id="GO:0032259">
    <property type="term" value="P:methylation"/>
    <property type="evidence" value="ECO:0007669"/>
    <property type="project" value="UniProtKB-KW"/>
</dbReference>
<comment type="similarity">
    <text evidence="1">Belongs to the N(4)/N(6)-methyltransferase family.</text>
</comment>
<evidence type="ECO:0000256" key="5">
    <source>
        <dbReference type="ARBA" id="ARBA00022691"/>
    </source>
</evidence>
<dbReference type="InterPro" id="IPR002052">
    <property type="entry name" value="DNA_methylase_N6_adenine_CS"/>
</dbReference>
<evidence type="ECO:0000256" key="6">
    <source>
        <dbReference type="ARBA" id="ARBA00022747"/>
    </source>
</evidence>
<proteinExistence type="inferred from homology"/>
<dbReference type="SUPFAM" id="SSF53335">
    <property type="entry name" value="S-adenosyl-L-methionine-dependent methyltransferases"/>
    <property type="match status" value="1"/>
</dbReference>
<dbReference type="PRINTS" id="PR00507">
    <property type="entry name" value="N12N6MTFRASE"/>
</dbReference>
<evidence type="ECO:0000256" key="2">
    <source>
        <dbReference type="ARBA" id="ARBA00011900"/>
    </source>
</evidence>
<dbReference type="KEGG" id="mnu:NCTC10166_00225"/>
<keyword evidence="12" id="KW-1185">Reference proteome</keyword>
<evidence type="ECO:0000313" key="12">
    <source>
        <dbReference type="Proteomes" id="UP000289440"/>
    </source>
</evidence>
<feature type="coiled-coil region" evidence="8">
    <location>
        <begin position="465"/>
        <end position="494"/>
    </location>
</feature>
<comment type="catalytic activity">
    <reaction evidence="7">
        <text>a 2'-deoxyadenosine in DNA + S-adenosyl-L-methionine = an N(6)-methyl-2'-deoxyadenosine in DNA + S-adenosyl-L-homocysteine + H(+)</text>
        <dbReference type="Rhea" id="RHEA:15197"/>
        <dbReference type="Rhea" id="RHEA-COMP:12418"/>
        <dbReference type="Rhea" id="RHEA-COMP:12419"/>
        <dbReference type="ChEBI" id="CHEBI:15378"/>
        <dbReference type="ChEBI" id="CHEBI:57856"/>
        <dbReference type="ChEBI" id="CHEBI:59789"/>
        <dbReference type="ChEBI" id="CHEBI:90615"/>
        <dbReference type="ChEBI" id="CHEBI:90616"/>
        <dbReference type="EC" id="2.1.1.72"/>
    </reaction>
</comment>
<feature type="domain" description="N6 adenine-specific DNA methyltransferase N-terminal" evidence="10">
    <location>
        <begin position="14"/>
        <end position="150"/>
    </location>
</feature>
<dbReference type="InterPro" id="IPR038333">
    <property type="entry name" value="T1MK-like_N_sf"/>
</dbReference>
<dbReference type="GO" id="GO:0008170">
    <property type="term" value="F:N-methyltransferase activity"/>
    <property type="evidence" value="ECO:0007669"/>
    <property type="project" value="InterPro"/>
</dbReference>
<dbReference type="EC" id="2.1.1.72" evidence="2"/>
<dbReference type="PANTHER" id="PTHR42933">
    <property type="entry name" value="SLR6095 PROTEIN"/>
    <property type="match status" value="1"/>
</dbReference>
<dbReference type="CDD" id="cd02440">
    <property type="entry name" value="AdoMet_MTases"/>
    <property type="match status" value="1"/>
</dbReference>
<name>A0A449A4V8_9BACT</name>
<dbReference type="AlphaFoldDB" id="A0A449A4V8"/>
<dbReference type="EMBL" id="LR214951">
    <property type="protein sequence ID" value="VEU59266.1"/>
    <property type="molecule type" value="Genomic_DNA"/>
</dbReference>
<keyword evidence="3 11" id="KW-0489">Methyltransferase</keyword>
<dbReference type="InterPro" id="IPR022749">
    <property type="entry name" value="D12N6_MeTrfase_N"/>
</dbReference>
<dbReference type="InterPro" id="IPR003356">
    <property type="entry name" value="DNA_methylase_A-5"/>
</dbReference>
<dbReference type="GO" id="GO:0009007">
    <property type="term" value="F:site-specific DNA-methyltransferase (adenine-specific) activity"/>
    <property type="evidence" value="ECO:0007669"/>
    <property type="project" value="UniProtKB-EC"/>
</dbReference>
<evidence type="ECO:0000313" key="11">
    <source>
        <dbReference type="EMBL" id="VEU59266.1"/>
    </source>
</evidence>
<keyword evidence="5" id="KW-0949">S-adenosyl-L-methionine</keyword>
<keyword evidence="8" id="KW-0175">Coiled coil</keyword>
<evidence type="ECO:0000256" key="7">
    <source>
        <dbReference type="ARBA" id="ARBA00047942"/>
    </source>
</evidence>
<dbReference type="REBASE" id="298412">
    <property type="entry name" value="M.Mne10166ORF225P"/>
</dbReference>
<evidence type="ECO:0000259" key="10">
    <source>
        <dbReference type="Pfam" id="PF12161"/>
    </source>
</evidence>
<dbReference type="OrthoDB" id="9814572at2"/>
<organism evidence="11 12">
    <name type="scientific">Mesomycoplasma neurolyticum</name>
    <dbReference type="NCBI Taxonomy" id="2120"/>
    <lineage>
        <taxon>Bacteria</taxon>
        <taxon>Bacillati</taxon>
        <taxon>Mycoplasmatota</taxon>
        <taxon>Mycoplasmoidales</taxon>
        <taxon>Metamycoplasmataceae</taxon>
        <taxon>Mesomycoplasma</taxon>
    </lineage>
</organism>
<keyword evidence="6" id="KW-0680">Restriction system</keyword>
<dbReference type="Gene3D" id="1.20.1260.30">
    <property type="match status" value="1"/>
</dbReference>
<evidence type="ECO:0000256" key="1">
    <source>
        <dbReference type="ARBA" id="ARBA00006594"/>
    </source>
</evidence>
<evidence type="ECO:0000256" key="8">
    <source>
        <dbReference type="SAM" id="Coils"/>
    </source>
</evidence>
<dbReference type="PANTHER" id="PTHR42933:SF3">
    <property type="entry name" value="TYPE I RESTRICTION ENZYME MJAVIII METHYLASE SUBUNIT"/>
    <property type="match status" value="1"/>
</dbReference>
<dbReference type="Pfam" id="PF12161">
    <property type="entry name" value="HsdM_N"/>
    <property type="match status" value="1"/>
</dbReference>
<dbReference type="InterPro" id="IPR029063">
    <property type="entry name" value="SAM-dependent_MTases_sf"/>
</dbReference>
<protein>
    <recommendedName>
        <fullName evidence="2">site-specific DNA-methyltransferase (adenine-specific)</fullName>
        <ecNumber evidence="2">2.1.1.72</ecNumber>
    </recommendedName>
</protein>
<accession>A0A449A4V8</accession>
<dbReference type="InterPro" id="IPR051537">
    <property type="entry name" value="DNA_Adenine_Mtase"/>
</dbReference>
<dbReference type="Pfam" id="PF02384">
    <property type="entry name" value="N6_Mtase"/>
    <property type="match status" value="1"/>
</dbReference>
<reference evidence="11 12" key="1">
    <citation type="submission" date="2019-01" db="EMBL/GenBank/DDBJ databases">
        <authorList>
            <consortium name="Pathogen Informatics"/>
        </authorList>
    </citation>
    <scope>NUCLEOTIDE SEQUENCE [LARGE SCALE GENOMIC DNA]</scope>
    <source>
        <strain evidence="11 12">NCTC10166</strain>
    </source>
</reference>
<keyword evidence="4 11" id="KW-0808">Transferase</keyword>
<feature type="domain" description="DNA methylase adenine-specific" evidence="9">
    <location>
        <begin position="160"/>
        <end position="470"/>
    </location>
</feature>
<evidence type="ECO:0000256" key="4">
    <source>
        <dbReference type="ARBA" id="ARBA00022679"/>
    </source>
</evidence>
<gene>
    <name evidence="11" type="ORF">NCTC10166_00225</name>
</gene>
<dbReference type="GO" id="GO:0009307">
    <property type="term" value="P:DNA restriction-modification system"/>
    <property type="evidence" value="ECO:0007669"/>
    <property type="project" value="UniProtKB-KW"/>
</dbReference>
<evidence type="ECO:0000256" key="3">
    <source>
        <dbReference type="ARBA" id="ARBA00022603"/>
    </source>
</evidence>
<dbReference type="GO" id="GO:0003677">
    <property type="term" value="F:DNA binding"/>
    <property type="evidence" value="ECO:0007669"/>
    <property type="project" value="InterPro"/>
</dbReference>
<dbReference type="Proteomes" id="UP000289440">
    <property type="component" value="Chromosome"/>
</dbReference>
<dbReference type="RefSeq" id="WP_129719669.1">
    <property type="nucleotide sequence ID" value="NZ_LR214951.1"/>
</dbReference>
<evidence type="ECO:0000259" key="9">
    <source>
        <dbReference type="Pfam" id="PF02384"/>
    </source>
</evidence>
<dbReference type="Gene3D" id="3.40.50.150">
    <property type="entry name" value="Vaccinia Virus protein VP39"/>
    <property type="match status" value="1"/>
</dbReference>
<sequence length="520" mass="60033">MSKQNIEINYIDSIKEKLWKSCDEMRGNVPSEQYMHIIIAIIFLKAMSDKYEKAGEQIRKKYLNDGERKWLLAKKDLNLLKRYDVQFIVPESASWSNIQKYISKEEIGIKIDEALLALEEQNNSLKGLFEKNFSREDLDKQRLSKVIKQFSDINFSELKEDFIGRLYEYFLGNFFRKQGQNGGEFYTPQSIVELMVAILAPDSDSKIYDPACGTGGMFVQAKKYLEKHKKDVTQMRVYGQEFSSTTWKLAKINLILNGFDPDDTYLGSKAESTFKEDLSGFEQFDIVLANPPFNLKIWENENASDDPRYKWGLPPTKNANYAWLSHILYKLNENGRAAVILANGALSSSQKEELSIRKKMLEENKIEAIISLPDKLFYTTGIPATIWIFNNNKLNDDVIFINAENLGELATKKLRVFNTENINEIVSAYNDAKLNKDFSIKGFAKRVSLNEIKENDYSLVPGRYIDLLEEEVDKEQLKAEILEIQNELKILFKEFTDLIPDVEKSIEQAIKFADGQEKEK</sequence>
<dbReference type="PROSITE" id="PS00092">
    <property type="entry name" value="N6_MTASE"/>
    <property type="match status" value="1"/>
</dbReference>